<dbReference type="AlphaFoldDB" id="A0A200R5D6"/>
<evidence type="ECO:0000313" key="5">
    <source>
        <dbReference type="EMBL" id="OVA17934.1"/>
    </source>
</evidence>
<sequence length="462" mass="51836">MALQQHQLHFVLLPLMAQGHLIPMIDMARLFAERGVIVTVITTPLNALRFKTIIDRAVESGLPIRLLQLRLPSVEAGLPEGCENVDCLPSREMMTNFFTATAMLQEPLEQLLGELQPVPSCIISAMAFPWAAETARKFQIPRLVFHGTCCFSLLCCHNILQYKVAESITSESEAFVVPGLPDRIEITKSMLPGNLPQSSGDLKNIRDQVNEAELTAYGVVVNSFEELEPKYVEEYLKAKSGKVWCIGPVSQCNKEILDKAERGKKASIDEKQCLNWLDAKEPASVVYVCLGSLCRLTNSEMIELGLGLEASGHPFVWVIRGGERYPEVEKWLADEEFEERTKDRGLVIKGWAPQSNSSMRNWLHKFWELESAGLDDVPGSKLEGGENIGRVEKAVNRVMDGGDVGEETRRRVRELGERARKAMEEGGSSYFNMTLFIQDIMQHQASKELPIYVTTTKDEIFF</sequence>
<comment type="similarity">
    <text evidence="1">Belongs to the UDP-glycosyltransferase family.</text>
</comment>
<feature type="domain" description="Glycosyltransferase N-terminal" evidence="4">
    <location>
        <begin position="9"/>
        <end position="250"/>
    </location>
</feature>
<evidence type="ECO:0000256" key="1">
    <source>
        <dbReference type="ARBA" id="ARBA00009995"/>
    </source>
</evidence>
<dbReference type="Proteomes" id="UP000195402">
    <property type="component" value="Unassembled WGS sequence"/>
</dbReference>
<evidence type="ECO:0000259" key="4">
    <source>
        <dbReference type="Pfam" id="PF26168"/>
    </source>
</evidence>
<dbReference type="OrthoDB" id="5835829at2759"/>
<dbReference type="CDD" id="cd03784">
    <property type="entry name" value="GT1_Gtf-like"/>
    <property type="match status" value="1"/>
</dbReference>
<dbReference type="STRING" id="56857.A0A200R5D6"/>
<dbReference type="FunCoup" id="A0A200R5D6">
    <property type="interactions" value="152"/>
</dbReference>
<dbReference type="SUPFAM" id="SSF53756">
    <property type="entry name" value="UDP-Glycosyltransferase/glycogen phosphorylase"/>
    <property type="match status" value="1"/>
</dbReference>
<accession>A0A200R5D6</accession>
<gene>
    <name evidence="5" type="ORF">BVC80_1835g335</name>
</gene>
<protein>
    <submittedName>
        <fullName evidence="5">UDP-glucuronosyl/UDP-glucosyltransferase</fullName>
    </submittedName>
</protein>
<dbReference type="InterPro" id="IPR002213">
    <property type="entry name" value="UDP_glucos_trans"/>
</dbReference>
<comment type="caution">
    <text evidence="5">The sequence shown here is derived from an EMBL/GenBank/DDBJ whole genome shotgun (WGS) entry which is preliminary data.</text>
</comment>
<dbReference type="OMA" id="TEQQEVM"/>
<evidence type="ECO:0000256" key="3">
    <source>
        <dbReference type="ARBA" id="ARBA00022679"/>
    </source>
</evidence>
<dbReference type="GO" id="GO:0035251">
    <property type="term" value="F:UDP-glucosyltransferase activity"/>
    <property type="evidence" value="ECO:0007669"/>
    <property type="project" value="TreeGrafter"/>
</dbReference>
<dbReference type="EMBL" id="MVGT01000437">
    <property type="protein sequence ID" value="OVA17934.1"/>
    <property type="molecule type" value="Genomic_DNA"/>
</dbReference>
<keyword evidence="3 5" id="KW-0808">Transferase</keyword>
<dbReference type="PANTHER" id="PTHR48047">
    <property type="entry name" value="GLYCOSYLTRANSFERASE"/>
    <property type="match status" value="1"/>
</dbReference>
<reference evidence="5 6" key="1">
    <citation type="journal article" date="2017" name="Mol. Plant">
        <title>The Genome of Medicinal Plant Macleaya cordata Provides New Insights into Benzylisoquinoline Alkaloids Metabolism.</title>
        <authorList>
            <person name="Liu X."/>
            <person name="Liu Y."/>
            <person name="Huang P."/>
            <person name="Ma Y."/>
            <person name="Qing Z."/>
            <person name="Tang Q."/>
            <person name="Cao H."/>
            <person name="Cheng P."/>
            <person name="Zheng Y."/>
            <person name="Yuan Z."/>
            <person name="Zhou Y."/>
            <person name="Liu J."/>
            <person name="Tang Z."/>
            <person name="Zhuo Y."/>
            <person name="Zhang Y."/>
            <person name="Yu L."/>
            <person name="Huang J."/>
            <person name="Yang P."/>
            <person name="Peng Q."/>
            <person name="Zhang J."/>
            <person name="Jiang W."/>
            <person name="Zhang Z."/>
            <person name="Lin K."/>
            <person name="Ro D.K."/>
            <person name="Chen X."/>
            <person name="Xiong X."/>
            <person name="Shang Y."/>
            <person name="Huang S."/>
            <person name="Zeng J."/>
        </authorList>
    </citation>
    <scope>NUCLEOTIDE SEQUENCE [LARGE SCALE GENOMIC DNA]</scope>
    <source>
        <strain evidence="6">cv. BLH2017</strain>
        <tissue evidence="5">Root</tissue>
    </source>
</reference>
<keyword evidence="2" id="KW-0328">Glycosyltransferase</keyword>
<dbReference type="PANTHER" id="PTHR48047:SF182">
    <property type="entry name" value="GLYCOSYLTRANSFERASE"/>
    <property type="match status" value="1"/>
</dbReference>
<evidence type="ECO:0000256" key="2">
    <source>
        <dbReference type="ARBA" id="ARBA00022676"/>
    </source>
</evidence>
<dbReference type="InParanoid" id="A0A200R5D6"/>
<proteinExistence type="inferred from homology"/>
<dbReference type="Gene3D" id="3.40.50.2000">
    <property type="entry name" value="Glycogen Phosphorylase B"/>
    <property type="match status" value="2"/>
</dbReference>
<evidence type="ECO:0000313" key="6">
    <source>
        <dbReference type="Proteomes" id="UP000195402"/>
    </source>
</evidence>
<organism evidence="5 6">
    <name type="scientific">Macleaya cordata</name>
    <name type="common">Five-seeded plume-poppy</name>
    <name type="synonym">Bocconia cordata</name>
    <dbReference type="NCBI Taxonomy" id="56857"/>
    <lineage>
        <taxon>Eukaryota</taxon>
        <taxon>Viridiplantae</taxon>
        <taxon>Streptophyta</taxon>
        <taxon>Embryophyta</taxon>
        <taxon>Tracheophyta</taxon>
        <taxon>Spermatophyta</taxon>
        <taxon>Magnoliopsida</taxon>
        <taxon>Ranunculales</taxon>
        <taxon>Papaveraceae</taxon>
        <taxon>Papaveroideae</taxon>
        <taxon>Macleaya</taxon>
    </lineage>
</organism>
<dbReference type="InterPro" id="IPR058980">
    <property type="entry name" value="Glyco_transf_N"/>
</dbReference>
<dbReference type="FunFam" id="3.40.50.2000:FF:000071">
    <property type="entry name" value="Glycosyltransferase"/>
    <property type="match status" value="1"/>
</dbReference>
<keyword evidence="6" id="KW-1185">Reference proteome</keyword>
<dbReference type="Pfam" id="PF26168">
    <property type="entry name" value="Glyco_transf_N"/>
    <property type="match status" value="1"/>
</dbReference>
<name>A0A200R5D6_MACCD</name>